<dbReference type="AlphaFoldDB" id="A0A3G6MXG4"/>
<dbReference type="Proteomes" id="UP000269076">
    <property type="component" value="Chromosome"/>
</dbReference>
<evidence type="ECO:0000313" key="2">
    <source>
        <dbReference type="Proteomes" id="UP000269076"/>
    </source>
</evidence>
<reference evidence="1 2" key="1">
    <citation type="submission" date="2018-11" db="EMBL/GenBank/DDBJ databases">
        <title>Proposal to divide the Flavobacteriaceae and reorganize its genera based on Amino Acid Identity values calculated from whole genome sequences.</title>
        <authorList>
            <person name="Nicholson A.C."/>
            <person name="Gulvik C.A."/>
            <person name="Whitney A.M."/>
            <person name="Humrighouse B.W."/>
            <person name="Bell M."/>
            <person name="Holmes B."/>
            <person name="Steigerwalt A."/>
            <person name="Villarma A."/>
            <person name="Sheth M."/>
            <person name="Batra D."/>
            <person name="Pryor J."/>
            <person name="Bernardet J.-F."/>
            <person name="Hugo C."/>
            <person name="Kampfer P."/>
            <person name="Newman J."/>
            <person name="Mcquiston J.R."/>
        </authorList>
    </citation>
    <scope>NUCLEOTIDE SEQUENCE [LARGE SCALE GENOMIC DNA]</scope>
    <source>
        <strain evidence="1 2">G0211</strain>
    </source>
</reference>
<proteinExistence type="predicted"/>
<dbReference type="EMBL" id="CP033928">
    <property type="protein sequence ID" value="AZA60204.1"/>
    <property type="molecule type" value="Genomic_DNA"/>
</dbReference>
<gene>
    <name evidence="1" type="ORF">EG340_03745</name>
</gene>
<sequence length="222" mass="25473">MKNDKLLQRVDHVINLGNSLYSKLTPETTQFKQVPREIFIEYKSLGRSLIISLYGEKSNYYTQFFNYTKHSFEINLTTSLNILGAIKYEVENGWLDNLRKIVSSEMFSDFLEMSKHLLDEGYKDAAAVMFGSILEEQLRLLCKENSIETFTIKGDKELPKKASLINDDLHKAGVYNLLAQKSIISWLDLRNNAAHGKYTEYTIADVQIMYAGILNFLTNSTS</sequence>
<organism evidence="1 2">
    <name type="scientific">Chryseobacterium indoltheticum</name>
    <dbReference type="NCBI Taxonomy" id="254"/>
    <lineage>
        <taxon>Bacteria</taxon>
        <taxon>Pseudomonadati</taxon>
        <taxon>Bacteroidota</taxon>
        <taxon>Flavobacteriia</taxon>
        <taxon>Flavobacteriales</taxon>
        <taxon>Weeksellaceae</taxon>
        <taxon>Chryseobacterium group</taxon>
        <taxon>Chryseobacterium</taxon>
    </lineage>
</organism>
<evidence type="ECO:0008006" key="3">
    <source>
        <dbReference type="Google" id="ProtNLM"/>
    </source>
</evidence>
<name>A0A3G6MXG4_9FLAO</name>
<dbReference type="RefSeq" id="WP_123885258.1">
    <property type="nucleotide sequence ID" value="NZ_CP033928.1"/>
</dbReference>
<evidence type="ECO:0000313" key="1">
    <source>
        <dbReference type="EMBL" id="AZA60204.1"/>
    </source>
</evidence>
<protein>
    <recommendedName>
        <fullName evidence="3">DUF4145 domain-containing protein</fullName>
    </recommendedName>
</protein>
<accession>A0A3G6MXG4</accession>